<protein>
    <recommendedName>
        <fullName evidence="12">Malectin domain-containing protein</fullName>
    </recommendedName>
</protein>
<feature type="domain" description="Malectin" evidence="12">
    <location>
        <begin position="55"/>
        <end position="201"/>
    </location>
</feature>
<dbReference type="GO" id="GO:0030246">
    <property type="term" value="F:carbohydrate binding"/>
    <property type="evidence" value="ECO:0007669"/>
    <property type="project" value="InterPro"/>
</dbReference>
<evidence type="ECO:0000313" key="14">
    <source>
        <dbReference type="Proteomes" id="UP000324585"/>
    </source>
</evidence>
<evidence type="ECO:0000256" key="2">
    <source>
        <dbReference type="ARBA" id="ARBA00009141"/>
    </source>
</evidence>
<keyword evidence="7" id="KW-0472">Membrane</keyword>
<dbReference type="GO" id="GO:0005789">
    <property type="term" value="C:endoplasmic reticulum membrane"/>
    <property type="evidence" value="ECO:0007669"/>
    <property type="project" value="UniProtKB-SubCell"/>
</dbReference>
<dbReference type="OrthoDB" id="663146at2759"/>
<dbReference type="PANTHER" id="PTHR13460">
    <property type="match status" value="1"/>
</dbReference>
<reference evidence="14" key="1">
    <citation type="journal article" date="2019" name="Nat. Commun.">
        <title>Expansion of phycobilisome linker gene families in mesophilic red algae.</title>
        <authorList>
            <person name="Lee J."/>
            <person name="Kim D."/>
            <person name="Bhattacharya D."/>
            <person name="Yoon H.S."/>
        </authorList>
    </citation>
    <scope>NUCLEOTIDE SEQUENCE [LARGE SCALE GENOMIC DNA]</scope>
    <source>
        <strain evidence="14">CCMP 1328</strain>
    </source>
</reference>
<dbReference type="AlphaFoldDB" id="A0A5J4YIW7"/>
<comment type="subcellular location">
    <subcellularLocation>
        <location evidence="1">Endoplasmic reticulum membrane</location>
        <topology evidence="1">Single-pass type I membrane protein</topology>
    </subcellularLocation>
</comment>
<evidence type="ECO:0000256" key="3">
    <source>
        <dbReference type="ARBA" id="ARBA00022692"/>
    </source>
</evidence>
<feature type="domain" description="Malectin" evidence="12">
    <location>
        <begin position="332"/>
        <end position="402"/>
    </location>
</feature>
<dbReference type="InterPro" id="IPR039155">
    <property type="entry name" value="MLEC"/>
</dbReference>
<dbReference type="EMBL" id="VRMN01000019">
    <property type="protein sequence ID" value="KAA8490724.1"/>
    <property type="molecule type" value="Genomic_DNA"/>
</dbReference>
<keyword evidence="3" id="KW-0812">Transmembrane</keyword>
<evidence type="ECO:0000313" key="13">
    <source>
        <dbReference type="EMBL" id="KAA8490724.1"/>
    </source>
</evidence>
<name>A0A5J4YIW7_PORPP</name>
<dbReference type="InterPro" id="IPR021720">
    <property type="entry name" value="Malectin_dom"/>
</dbReference>
<evidence type="ECO:0000256" key="5">
    <source>
        <dbReference type="ARBA" id="ARBA00022824"/>
    </source>
</evidence>
<evidence type="ECO:0000256" key="8">
    <source>
        <dbReference type="ARBA" id="ARBA00023180"/>
    </source>
</evidence>
<feature type="signal peptide" evidence="11">
    <location>
        <begin position="1"/>
        <end position="33"/>
    </location>
</feature>
<feature type="compositionally biased region" description="Low complexity" evidence="10">
    <location>
        <begin position="477"/>
        <end position="499"/>
    </location>
</feature>
<keyword evidence="6" id="KW-1133">Transmembrane helix</keyword>
<keyword evidence="14" id="KW-1185">Reference proteome</keyword>
<evidence type="ECO:0000256" key="4">
    <source>
        <dbReference type="ARBA" id="ARBA00022729"/>
    </source>
</evidence>
<feature type="chain" id="PRO_5023920995" description="Malectin domain-containing protein" evidence="11">
    <location>
        <begin position="34"/>
        <end position="530"/>
    </location>
</feature>
<dbReference type="PANTHER" id="PTHR13460:SF0">
    <property type="entry name" value="MALECTIN"/>
    <property type="match status" value="1"/>
</dbReference>
<keyword evidence="8" id="KW-0325">Glycoprotein</keyword>
<organism evidence="13 14">
    <name type="scientific">Porphyridium purpureum</name>
    <name type="common">Red alga</name>
    <name type="synonym">Porphyridium cruentum</name>
    <dbReference type="NCBI Taxonomy" id="35688"/>
    <lineage>
        <taxon>Eukaryota</taxon>
        <taxon>Rhodophyta</taxon>
        <taxon>Bangiophyceae</taxon>
        <taxon>Porphyridiales</taxon>
        <taxon>Porphyridiaceae</taxon>
        <taxon>Porphyridium</taxon>
    </lineage>
</organism>
<evidence type="ECO:0000256" key="6">
    <source>
        <dbReference type="ARBA" id="ARBA00022989"/>
    </source>
</evidence>
<accession>A0A5J4YIW7</accession>
<proteinExistence type="inferred from homology"/>
<evidence type="ECO:0000256" key="10">
    <source>
        <dbReference type="SAM" id="MobiDB-lite"/>
    </source>
</evidence>
<dbReference type="Gene3D" id="2.60.120.430">
    <property type="entry name" value="Galactose-binding lectin"/>
    <property type="match status" value="2"/>
</dbReference>
<sequence length="530" mass="56066">MARHAALAQSVHALWMAAAAVIIASLHTSPVHGAPISSKDAAPTPQQLGNMIMTAINLGGGTVGGYMAEPKDLYKADTVPYLRKFSVSGEKAELISPPELRDVLRNQMSSKSNEGLSLRIPVEAGVYTVHLVFAELWDGAFTPGARVFDIRVGTYMCGEQLVAKDFDVYSAAGNRGYTGVVQTIEKVATRGGINIRLKPKKQNPILNAVVVEGVKMDTAEINMVGCAGYGSVLPEGAPTATTGRAAADDASAEYAVMQKLREQAPKHALAINVGSAVAVGPFESDHDKWWNTPAKLENVALRRSFSVDEAKLAPGQEHGAALRTQIASNGGASLDMRLPVAPGVYKVHMLFAELWDGAFTPGMRVFDIRVNTDSCGEKLVKAGMDVFSEAGQKGYTGVVETVQDVTAREYIDLKLVPKKQNAVLNAVWVEGVELSVDEVKALGCSLVPSMVERKDAKLPQFGIAAIRAPSVAGAAAPPSLAGRGKTAEEATAQMQATRTIKQTESDSLDGSSASVGLIPEGPIFLDMTVV</sequence>
<evidence type="ECO:0000259" key="12">
    <source>
        <dbReference type="Pfam" id="PF11721"/>
    </source>
</evidence>
<evidence type="ECO:0000256" key="11">
    <source>
        <dbReference type="SAM" id="SignalP"/>
    </source>
</evidence>
<comment type="similarity">
    <text evidence="2">Belongs to the malectin family.</text>
</comment>
<evidence type="ECO:0000256" key="9">
    <source>
        <dbReference type="ARBA" id="ARBA00023277"/>
    </source>
</evidence>
<evidence type="ECO:0000256" key="7">
    <source>
        <dbReference type="ARBA" id="ARBA00023136"/>
    </source>
</evidence>
<comment type="caution">
    <text evidence="13">The sequence shown here is derived from an EMBL/GenBank/DDBJ whole genome shotgun (WGS) entry which is preliminary data.</text>
</comment>
<keyword evidence="4 11" id="KW-0732">Signal</keyword>
<gene>
    <name evidence="13" type="ORF">FVE85_4355</name>
</gene>
<dbReference type="Pfam" id="PF11721">
    <property type="entry name" value="Malectin"/>
    <property type="match status" value="2"/>
</dbReference>
<evidence type="ECO:0000256" key="1">
    <source>
        <dbReference type="ARBA" id="ARBA00004115"/>
    </source>
</evidence>
<feature type="region of interest" description="Disordered" evidence="10">
    <location>
        <begin position="477"/>
        <end position="514"/>
    </location>
</feature>
<keyword evidence="5" id="KW-0256">Endoplasmic reticulum</keyword>
<keyword evidence="9" id="KW-0119">Carbohydrate metabolism</keyword>
<dbReference type="Proteomes" id="UP000324585">
    <property type="component" value="Unassembled WGS sequence"/>
</dbReference>